<sequence length="268" mass="30659">MLEWDQAIIRQAQLHRPRGCQPRHPKLAKEGSMALVNRIPSYHHDINTTAVTTTAFERLLLLTTCTNYTRLVIMHFHNLPVSVLALLFLQMYHTIASSISSSFSPQIKTRDDTAYDQNPNGSFFVWLPQDGYSGIPSSIIAWDQMLTSIKNTSRFNFFADRDPPQGTVQMELVFMKGDDTTWLANGEFRNRLLAEVNGLLSWLFLTPDFDFTGTVVYHPFYFFDNNSKTNGQNTTNCSVTIPPNAGCIQEWSHVLIVRRRLRLHDEEG</sequence>
<dbReference type="AlphaFoldDB" id="A0A4V4HH97"/>
<gene>
    <name evidence="1" type="ORF">K435DRAFT_793039</name>
</gene>
<accession>A0A4V4HH97</accession>
<evidence type="ECO:0000313" key="2">
    <source>
        <dbReference type="Proteomes" id="UP000297245"/>
    </source>
</evidence>
<name>A0A4V4HH97_DENBC</name>
<evidence type="ECO:0000313" key="1">
    <source>
        <dbReference type="EMBL" id="THV01826.1"/>
    </source>
</evidence>
<reference evidence="1 2" key="1">
    <citation type="journal article" date="2019" name="Nat. Ecol. Evol.">
        <title>Megaphylogeny resolves global patterns of mushroom evolution.</title>
        <authorList>
            <person name="Varga T."/>
            <person name="Krizsan K."/>
            <person name="Foldi C."/>
            <person name="Dima B."/>
            <person name="Sanchez-Garcia M."/>
            <person name="Sanchez-Ramirez S."/>
            <person name="Szollosi G.J."/>
            <person name="Szarkandi J.G."/>
            <person name="Papp V."/>
            <person name="Albert L."/>
            <person name="Andreopoulos W."/>
            <person name="Angelini C."/>
            <person name="Antonin V."/>
            <person name="Barry K.W."/>
            <person name="Bougher N.L."/>
            <person name="Buchanan P."/>
            <person name="Buyck B."/>
            <person name="Bense V."/>
            <person name="Catcheside P."/>
            <person name="Chovatia M."/>
            <person name="Cooper J."/>
            <person name="Damon W."/>
            <person name="Desjardin D."/>
            <person name="Finy P."/>
            <person name="Geml J."/>
            <person name="Haridas S."/>
            <person name="Hughes K."/>
            <person name="Justo A."/>
            <person name="Karasinski D."/>
            <person name="Kautmanova I."/>
            <person name="Kiss B."/>
            <person name="Kocsube S."/>
            <person name="Kotiranta H."/>
            <person name="LaButti K.M."/>
            <person name="Lechner B.E."/>
            <person name="Liimatainen K."/>
            <person name="Lipzen A."/>
            <person name="Lukacs Z."/>
            <person name="Mihaltcheva S."/>
            <person name="Morgado L.N."/>
            <person name="Niskanen T."/>
            <person name="Noordeloos M.E."/>
            <person name="Ohm R.A."/>
            <person name="Ortiz-Santana B."/>
            <person name="Ovrebo C."/>
            <person name="Racz N."/>
            <person name="Riley R."/>
            <person name="Savchenko A."/>
            <person name="Shiryaev A."/>
            <person name="Soop K."/>
            <person name="Spirin V."/>
            <person name="Szebenyi C."/>
            <person name="Tomsovsky M."/>
            <person name="Tulloss R.E."/>
            <person name="Uehling J."/>
            <person name="Grigoriev I.V."/>
            <person name="Vagvolgyi C."/>
            <person name="Papp T."/>
            <person name="Martin F.M."/>
            <person name="Miettinen O."/>
            <person name="Hibbett D.S."/>
            <person name="Nagy L.G."/>
        </authorList>
    </citation>
    <scope>NUCLEOTIDE SEQUENCE [LARGE SCALE GENOMIC DNA]</scope>
    <source>
        <strain evidence="1 2">CBS 962.96</strain>
    </source>
</reference>
<dbReference type="EMBL" id="ML179084">
    <property type="protein sequence ID" value="THV01826.1"/>
    <property type="molecule type" value="Genomic_DNA"/>
</dbReference>
<dbReference type="Proteomes" id="UP000297245">
    <property type="component" value="Unassembled WGS sequence"/>
</dbReference>
<organism evidence="1 2">
    <name type="scientific">Dendrothele bispora (strain CBS 962.96)</name>
    <dbReference type="NCBI Taxonomy" id="1314807"/>
    <lineage>
        <taxon>Eukaryota</taxon>
        <taxon>Fungi</taxon>
        <taxon>Dikarya</taxon>
        <taxon>Basidiomycota</taxon>
        <taxon>Agaricomycotina</taxon>
        <taxon>Agaricomycetes</taxon>
        <taxon>Agaricomycetidae</taxon>
        <taxon>Agaricales</taxon>
        <taxon>Agaricales incertae sedis</taxon>
        <taxon>Dendrothele</taxon>
    </lineage>
</organism>
<protein>
    <submittedName>
        <fullName evidence="1">Uncharacterized protein</fullName>
    </submittedName>
</protein>
<keyword evidence="2" id="KW-1185">Reference proteome</keyword>
<proteinExistence type="predicted"/>